<dbReference type="Proteomes" id="UP000769766">
    <property type="component" value="Unassembled WGS sequence"/>
</dbReference>
<dbReference type="NCBIfam" id="TIGR02666">
    <property type="entry name" value="moaA"/>
    <property type="match status" value="1"/>
</dbReference>
<dbReference type="PANTHER" id="PTHR22960:SF0">
    <property type="entry name" value="MOLYBDENUM COFACTOR BIOSYNTHESIS PROTEIN 1"/>
    <property type="match status" value="1"/>
</dbReference>
<comment type="function">
    <text evidence="12">Catalyzes the cyclization of GTP to (8S)-3',8-cyclo-7,8-dihydroguanosine 5'-triphosphate.</text>
</comment>
<dbReference type="SUPFAM" id="SSF102114">
    <property type="entry name" value="Radical SAM enzymes"/>
    <property type="match status" value="1"/>
</dbReference>
<comment type="cofactor">
    <cofactor evidence="12">
        <name>[4Fe-4S] cluster</name>
        <dbReference type="ChEBI" id="CHEBI:49883"/>
    </cofactor>
    <text evidence="12">Binds 2 [4Fe-4S] clusters. Binds 1 [4Fe-4S] cluster coordinated with 3 cysteines and an exchangeable S-adenosyl-L-methionine and 1 [4Fe-4S] cluster coordinated with 3 cysteines and the GTP-derived substrate.</text>
</comment>
<evidence type="ECO:0000256" key="10">
    <source>
        <dbReference type="ARBA" id="ARBA00023239"/>
    </source>
</evidence>
<feature type="binding site" evidence="12">
    <location>
        <position position="26"/>
    </location>
    <ligand>
        <name>S-adenosyl-L-methionine</name>
        <dbReference type="ChEBI" id="CHEBI:59789"/>
    </ligand>
</feature>
<dbReference type="GO" id="GO:0061799">
    <property type="term" value="F:cyclic pyranopterin monophosphate synthase activity"/>
    <property type="evidence" value="ECO:0007669"/>
    <property type="project" value="TreeGrafter"/>
</dbReference>
<keyword evidence="9 12" id="KW-0501">Molybdenum cofactor biosynthesis</keyword>
<feature type="binding site" evidence="12">
    <location>
        <position position="67"/>
    </location>
    <ligand>
        <name>S-adenosyl-L-methionine</name>
        <dbReference type="ChEBI" id="CHEBI:59789"/>
    </ligand>
</feature>
<evidence type="ECO:0000256" key="2">
    <source>
        <dbReference type="ARBA" id="ARBA00022485"/>
    </source>
</evidence>
<feature type="binding site" evidence="12">
    <location>
        <position position="13"/>
    </location>
    <ligand>
        <name>GTP</name>
        <dbReference type="ChEBI" id="CHEBI:37565"/>
    </ligand>
</feature>
<feature type="binding site" evidence="12">
    <location>
        <position position="24"/>
    </location>
    <ligand>
        <name>[4Fe-4S] cluster</name>
        <dbReference type="ChEBI" id="CHEBI:49883"/>
        <label>1</label>
        <note>4Fe-4S-S-AdoMet</note>
    </ligand>
</feature>
<feature type="binding site" evidence="12">
    <location>
        <position position="27"/>
    </location>
    <ligand>
        <name>[4Fe-4S] cluster</name>
        <dbReference type="ChEBI" id="CHEBI:49883"/>
        <label>1</label>
        <note>4Fe-4S-S-AdoMet</note>
    </ligand>
</feature>
<comment type="caution">
    <text evidence="15">The sequence shown here is derived from an EMBL/GenBank/DDBJ whole genome shotgun (WGS) entry which is preliminary data.</text>
</comment>
<feature type="binding site" evidence="12">
    <location>
        <position position="63"/>
    </location>
    <ligand>
        <name>GTP</name>
        <dbReference type="ChEBI" id="CHEBI:37565"/>
    </ligand>
</feature>
<dbReference type="GO" id="GO:1904047">
    <property type="term" value="F:S-adenosyl-L-methionine binding"/>
    <property type="evidence" value="ECO:0007669"/>
    <property type="project" value="UniProtKB-UniRule"/>
</dbReference>
<dbReference type="HAMAP" id="MF_01225_B">
    <property type="entry name" value="MoaA_B"/>
    <property type="match status" value="1"/>
</dbReference>
<comment type="subunit">
    <text evidence="12">Monomer and homodimer.</text>
</comment>
<dbReference type="SFLD" id="SFLDG01067">
    <property type="entry name" value="SPASM/twitch_domain_containing"/>
    <property type="match status" value="1"/>
</dbReference>
<feature type="binding site" evidence="12">
    <location>
        <position position="189"/>
    </location>
    <ligand>
        <name>S-adenosyl-L-methionine</name>
        <dbReference type="ChEBI" id="CHEBI:59789"/>
    </ligand>
</feature>
<evidence type="ECO:0000256" key="1">
    <source>
        <dbReference type="ARBA" id="ARBA00012167"/>
    </source>
</evidence>
<keyword evidence="8 12" id="KW-0342">GTP-binding</keyword>
<proteinExistence type="inferred from homology"/>
<feature type="binding site" evidence="12">
    <location>
        <position position="276"/>
    </location>
    <ligand>
        <name>[4Fe-4S] cluster</name>
        <dbReference type="ChEBI" id="CHEBI:49883"/>
        <label>2</label>
        <note>4Fe-4S-substrate</note>
    </ligand>
</feature>
<keyword evidence="3 12" id="KW-0949">S-adenosyl-L-methionine</keyword>
<dbReference type="InterPro" id="IPR013785">
    <property type="entry name" value="Aldolase_TIM"/>
</dbReference>
<keyword evidence="5 12" id="KW-0547">Nucleotide-binding</keyword>
<dbReference type="EMBL" id="JACPRF010000246">
    <property type="protein sequence ID" value="MBI2876835.1"/>
    <property type="molecule type" value="Genomic_DNA"/>
</dbReference>
<dbReference type="PROSITE" id="PS51918">
    <property type="entry name" value="RADICAL_SAM"/>
    <property type="match status" value="1"/>
</dbReference>
<dbReference type="CDD" id="cd21117">
    <property type="entry name" value="Twitch_MoaA"/>
    <property type="match status" value="1"/>
</dbReference>
<evidence type="ECO:0000256" key="7">
    <source>
        <dbReference type="ARBA" id="ARBA00023014"/>
    </source>
</evidence>
<dbReference type="InterPro" id="IPR058240">
    <property type="entry name" value="rSAM_sf"/>
</dbReference>
<evidence type="ECO:0000256" key="9">
    <source>
        <dbReference type="ARBA" id="ARBA00023150"/>
    </source>
</evidence>
<dbReference type="CDD" id="cd01335">
    <property type="entry name" value="Radical_SAM"/>
    <property type="match status" value="1"/>
</dbReference>
<comment type="pathway">
    <text evidence="12">Cofactor biosynthesis; molybdopterin biosynthesis.</text>
</comment>
<accession>A0A932G101</accession>
<evidence type="ECO:0000259" key="14">
    <source>
        <dbReference type="PROSITE" id="PS51918"/>
    </source>
</evidence>
<feature type="binding site" evidence="12">
    <location>
        <position position="118"/>
    </location>
    <ligand>
        <name>S-adenosyl-L-methionine</name>
        <dbReference type="ChEBI" id="CHEBI:59789"/>
    </ligand>
</feature>
<dbReference type="AlphaFoldDB" id="A0A932G101"/>
<feature type="binding site" evidence="12">
    <location>
        <position position="94"/>
    </location>
    <ligand>
        <name>GTP</name>
        <dbReference type="ChEBI" id="CHEBI:37565"/>
    </ligand>
</feature>
<keyword evidence="6 12" id="KW-0408">Iron</keyword>
<organism evidence="15 16">
    <name type="scientific">Tectimicrobiota bacterium</name>
    <dbReference type="NCBI Taxonomy" id="2528274"/>
    <lineage>
        <taxon>Bacteria</taxon>
        <taxon>Pseudomonadati</taxon>
        <taxon>Nitrospinota/Tectimicrobiota group</taxon>
        <taxon>Candidatus Tectimicrobiota</taxon>
    </lineage>
</organism>
<evidence type="ECO:0000256" key="12">
    <source>
        <dbReference type="HAMAP-Rule" id="MF_01225"/>
    </source>
</evidence>
<feature type="binding site" evidence="12">
    <location>
        <begin position="281"/>
        <end position="283"/>
    </location>
    <ligand>
        <name>GTP</name>
        <dbReference type="ChEBI" id="CHEBI:37565"/>
    </ligand>
</feature>
<dbReference type="InterPro" id="IPR050105">
    <property type="entry name" value="MoCo_biosynth_MoaA/MoaC"/>
</dbReference>
<evidence type="ECO:0000256" key="8">
    <source>
        <dbReference type="ARBA" id="ARBA00023134"/>
    </source>
</evidence>
<keyword evidence="10 12" id="KW-0456">Lyase</keyword>
<dbReference type="InterPro" id="IPR010505">
    <property type="entry name" value="MoaA_twitch"/>
</dbReference>
<comment type="catalytic activity">
    <reaction evidence="11 12">
        <text>GTP + AH2 + S-adenosyl-L-methionine = (8S)-3',8-cyclo-7,8-dihydroguanosine 5'-triphosphate + 5'-deoxyadenosine + L-methionine + A + H(+)</text>
        <dbReference type="Rhea" id="RHEA:49576"/>
        <dbReference type="ChEBI" id="CHEBI:13193"/>
        <dbReference type="ChEBI" id="CHEBI:15378"/>
        <dbReference type="ChEBI" id="CHEBI:17319"/>
        <dbReference type="ChEBI" id="CHEBI:17499"/>
        <dbReference type="ChEBI" id="CHEBI:37565"/>
        <dbReference type="ChEBI" id="CHEBI:57844"/>
        <dbReference type="ChEBI" id="CHEBI:59789"/>
        <dbReference type="ChEBI" id="CHEBI:131766"/>
        <dbReference type="EC" id="4.1.99.22"/>
    </reaction>
</comment>
<dbReference type="InterPro" id="IPR007197">
    <property type="entry name" value="rSAM"/>
</dbReference>
<dbReference type="PANTHER" id="PTHR22960">
    <property type="entry name" value="MOLYBDOPTERIN COFACTOR SYNTHESIS PROTEIN A"/>
    <property type="match status" value="1"/>
</dbReference>
<feature type="binding site" evidence="12">
    <location>
        <position position="279"/>
    </location>
    <ligand>
        <name>[4Fe-4S] cluster</name>
        <dbReference type="ChEBI" id="CHEBI:49883"/>
        <label>2</label>
        <note>4Fe-4S-substrate</note>
    </ligand>
</feature>
<dbReference type="GO" id="GO:0051539">
    <property type="term" value="F:4 iron, 4 sulfur cluster binding"/>
    <property type="evidence" value="ECO:0007669"/>
    <property type="project" value="UniProtKB-UniRule"/>
</dbReference>
<keyword evidence="2 12" id="KW-0004">4Fe-4S</keyword>
<feature type="region of interest" description="Disordered" evidence="13">
    <location>
        <begin position="326"/>
        <end position="349"/>
    </location>
</feature>
<evidence type="ECO:0000256" key="11">
    <source>
        <dbReference type="ARBA" id="ARBA00048697"/>
    </source>
</evidence>
<keyword evidence="7 12" id="KW-0411">Iron-sulfur</keyword>
<dbReference type="GO" id="GO:0046872">
    <property type="term" value="F:metal ion binding"/>
    <property type="evidence" value="ECO:0007669"/>
    <property type="project" value="UniProtKB-KW"/>
</dbReference>
<name>A0A932G101_UNCTE</name>
<evidence type="ECO:0000256" key="3">
    <source>
        <dbReference type="ARBA" id="ARBA00022691"/>
    </source>
</evidence>
<dbReference type="InterPro" id="IPR013483">
    <property type="entry name" value="MoaA"/>
</dbReference>
<dbReference type="GO" id="GO:0061798">
    <property type="term" value="F:GTP 3',8'-cyclase activity"/>
    <property type="evidence" value="ECO:0007669"/>
    <property type="project" value="UniProtKB-UniRule"/>
</dbReference>
<feature type="binding site" evidence="12">
    <location>
        <position position="20"/>
    </location>
    <ligand>
        <name>[4Fe-4S] cluster</name>
        <dbReference type="ChEBI" id="CHEBI:49883"/>
        <label>1</label>
        <note>4Fe-4S-S-AdoMet</note>
    </ligand>
</feature>
<dbReference type="SMART" id="SM00729">
    <property type="entry name" value="Elp3"/>
    <property type="match status" value="1"/>
</dbReference>
<evidence type="ECO:0000256" key="13">
    <source>
        <dbReference type="SAM" id="MobiDB-lite"/>
    </source>
</evidence>
<feature type="domain" description="Radical SAM core" evidence="14">
    <location>
        <begin position="4"/>
        <end position="218"/>
    </location>
</feature>
<protein>
    <recommendedName>
        <fullName evidence="1 12">GTP 3',8-cyclase</fullName>
        <ecNumber evidence="1 12">4.1.99.22</ecNumber>
    </recommendedName>
    <alternativeName>
        <fullName evidence="12">Molybdenum cofactor biosynthesis protein A</fullName>
    </alternativeName>
</protein>
<dbReference type="InterPro" id="IPR000385">
    <property type="entry name" value="MoaA_NifB_PqqE_Fe-S-bd_CS"/>
</dbReference>
<evidence type="ECO:0000313" key="15">
    <source>
        <dbReference type="EMBL" id="MBI2876835.1"/>
    </source>
</evidence>
<dbReference type="Pfam" id="PF06463">
    <property type="entry name" value="Mob_synth_C"/>
    <property type="match status" value="1"/>
</dbReference>
<evidence type="ECO:0000256" key="4">
    <source>
        <dbReference type="ARBA" id="ARBA00022723"/>
    </source>
</evidence>
<dbReference type="InterPro" id="IPR006638">
    <property type="entry name" value="Elp3/MiaA/NifB-like_rSAM"/>
</dbReference>
<keyword evidence="4 12" id="KW-0479">Metal-binding</keyword>
<evidence type="ECO:0000256" key="6">
    <source>
        <dbReference type="ARBA" id="ARBA00023004"/>
    </source>
</evidence>
<dbReference type="GO" id="GO:0006777">
    <property type="term" value="P:Mo-molybdopterin cofactor biosynthetic process"/>
    <property type="evidence" value="ECO:0007669"/>
    <property type="project" value="UniProtKB-UniRule"/>
</dbReference>
<reference evidence="15" key="1">
    <citation type="submission" date="2020-07" db="EMBL/GenBank/DDBJ databases">
        <title>Huge and variable diversity of episymbiotic CPR bacteria and DPANN archaea in groundwater ecosystems.</title>
        <authorList>
            <person name="He C.Y."/>
            <person name="Keren R."/>
            <person name="Whittaker M."/>
            <person name="Farag I.F."/>
            <person name="Doudna J."/>
            <person name="Cate J.H.D."/>
            <person name="Banfield J.F."/>
        </authorList>
    </citation>
    <scope>NUCLEOTIDE SEQUENCE</scope>
    <source>
        <strain evidence="15">NC_groundwater_672_Ag_B-0.1um_62_36</strain>
    </source>
</reference>
<dbReference type="SFLD" id="SFLDG01383">
    <property type="entry name" value="cyclic_pyranopterin_phosphate"/>
    <property type="match status" value="1"/>
</dbReference>
<dbReference type="PROSITE" id="PS01305">
    <property type="entry name" value="MOAA_NIFB_PQQE"/>
    <property type="match status" value="1"/>
</dbReference>
<dbReference type="SFLD" id="SFLDG01386">
    <property type="entry name" value="main_SPASM_domain-containing"/>
    <property type="match status" value="1"/>
</dbReference>
<dbReference type="GO" id="GO:0005525">
    <property type="term" value="F:GTP binding"/>
    <property type="evidence" value="ECO:0007669"/>
    <property type="project" value="UniProtKB-UniRule"/>
</dbReference>
<sequence>MIDPYNRTIDYLRISVTDRCNVRCIYCMPPEGIDAKGREEMLRYEEIERVVREFVHLGVTRFRITGGEPLVRKGITGLIQDLAGLEGVKDLSLTTNGLLLDRYARELKQAGLRRVNVSLDSLKSERYHHITRGGDFHQVLRGIHHALEVGLHPVKLNVVVIREVNDDEVLDFVELARSLPVWVRFIEFMPMGEDNFWSPQRLVSSEEVKAYVLRHYPLEPLPPPVSEGPSAWEPGLPSPFPSEIFSMVGNGPASYYRTPGAAGWVGFIGSMTRHSCHRCNRLRLTAEGRLRSCLLADEETDLRGALREGGSPEELRRLIERAVRAKPPGHSLSSSGHAHARGQMSAIGG</sequence>
<evidence type="ECO:0000313" key="16">
    <source>
        <dbReference type="Proteomes" id="UP000769766"/>
    </source>
</evidence>
<comment type="similarity">
    <text evidence="12">Belongs to the radical SAM superfamily. MoaA family.</text>
</comment>
<feature type="binding site" evidence="12">
    <location>
        <position position="155"/>
    </location>
    <ligand>
        <name>GTP</name>
        <dbReference type="ChEBI" id="CHEBI:37565"/>
    </ligand>
</feature>
<feature type="binding site" evidence="12">
    <location>
        <position position="293"/>
    </location>
    <ligand>
        <name>[4Fe-4S] cluster</name>
        <dbReference type="ChEBI" id="CHEBI:49883"/>
        <label>2</label>
        <note>4Fe-4S-substrate</note>
    </ligand>
</feature>
<dbReference type="InterPro" id="IPR040064">
    <property type="entry name" value="MoaA-like"/>
</dbReference>
<evidence type="ECO:0000256" key="5">
    <source>
        <dbReference type="ARBA" id="ARBA00022741"/>
    </source>
</evidence>
<dbReference type="EC" id="4.1.99.22" evidence="1 12"/>
<dbReference type="Gene3D" id="3.20.20.70">
    <property type="entry name" value="Aldolase class I"/>
    <property type="match status" value="1"/>
</dbReference>
<dbReference type="SFLD" id="SFLDS00029">
    <property type="entry name" value="Radical_SAM"/>
    <property type="match status" value="1"/>
</dbReference>
<dbReference type="Pfam" id="PF04055">
    <property type="entry name" value="Radical_SAM"/>
    <property type="match status" value="1"/>
</dbReference>
<gene>
    <name evidence="12 15" type="primary">moaA</name>
    <name evidence="15" type="ORF">HYY20_08140</name>
</gene>